<dbReference type="Proteomes" id="UP000524237">
    <property type="component" value="Unassembled WGS sequence"/>
</dbReference>
<evidence type="ECO:0000256" key="14">
    <source>
        <dbReference type="ARBA" id="ARBA00048021"/>
    </source>
</evidence>
<keyword evidence="9 16" id="KW-0663">Pyridoxal phosphate</keyword>
<comment type="cofactor">
    <cofactor evidence="2">
        <name>pyridoxal 5'-phosphate</name>
        <dbReference type="ChEBI" id="CHEBI:597326"/>
    </cofactor>
</comment>
<dbReference type="PANTHER" id="PTHR11986:SF79">
    <property type="entry name" value="ACETYLORNITHINE AMINOTRANSFERASE, MITOCHONDRIAL"/>
    <property type="match status" value="1"/>
</dbReference>
<evidence type="ECO:0000256" key="6">
    <source>
        <dbReference type="ARBA" id="ARBA00012912"/>
    </source>
</evidence>
<dbReference type="NCBIfam" id="TIGR00700">
    <property type="entry name" value="GABAtrnsam"/>
    <property type="match status" value="1"/>
</dbReference>
<evidence type="ECO:0000256" key="7">
    <source>
        <dbReference type="ARBA" id="ARBA00022576"/>
    </source>
</evidence>
<evidence type="ECO:0000256" key="10">
    <source>
        <dbReference type="ARBA" id="ARBA00029760"/>
    </source>
</evidence>
<evidence type="ECO:0000256" key="11">
    <source>
        <dbReference type="ARBA" id="ARBA00030204"/>
    </source>
</evidence>
<dbReference type="SUPFAM" id="SSF53383">
    <property type="entry name" value="PLP-dependent transferases"/>
    <property type="match status" value="1"/>
</dbReference>
<dbReference type="PIRSF" id="PIRSF000521">
    <property type="entry name" value="Transaminase_4ab_Lys_Orn"/>
    <property type="match status" value="1"/>
</dbReference>
<evidence type="ECO:0000256" key="5">
    <source>
        <dbReference type="ARBA" id="ARBA00012876"/>
    </source>
</evidence>
<dbReference type="InterPro" id="IPR015424">
    <property type="entry name" value="PyrdxlP-dep_Trfase"/>
</dbReference>
<evidence type="ECO:0000256" key="12">
    <source>
        <dbReference type="ARBA" id="ARBA00030857"/>
    </source>
</evidence>
<protein>
    <recommendedName>
        <fullName evidence="12">(S)-3-amino-2-methylpropionate transaminase</fullName>
        <ecNumber evidence="6">2.6.1.19</ecNumber>
        <ecNumber evidence="5">2.6.1.22</ecNumber>
    </recommendedName>
    <alternativeName>
        <fullName evidence="13">GABA aminotransferase</fullName>
    </alternativeName>
    <alternativeName>
        <fullName evidence="11">Gamma-amino-N-butyrate transaminase</fullName>
    </alternativeName>
    <alternativeName>
        <fullName evidence="15">Glutamate:succinic semialdehyde transaminase</fullName>
    </alternativeName>
    <alternativeName>
        <fullName evidence="10">L-AIBAT</fullName>
    </alternativeName>
</protein>
<keyword evidence="18" id="KW-1185">Reference proteome</keyword>
<organism evidence="17 18">
    <name type="scientific">Alpinimonas psychrophila</name>
    <dbReference type="NCBI Taxonomy" id="748908"/>
    <lineage>
        <taxon>Bacteria</taxon>
        <taxon>Bacillati</taxon>
        <taxon>Actinomycetota</taxon>
        <taxon>Actinomycetes</taxon>
        <taxon>Micrococcales</taxon>
        <taxon>Microbacteriaceae</taxon>
        <taxon>Alpinimonas</taxon>
    </lineage>
</organism>
<dbReference type="InterPro" id="IPR050103">
    <property type="entry name" value="Class-III_PLP-dep_AT"/>
</dbReference>
<dbReference type="GO" id="GO:0034386">
    <property type="term" value="F:4-aminobutyrate:2-oxoglutarate transaminase activity"/>
    <property type="evidence" value="ECO:0007669"/>
    <property type="project" value="UniProtKB-EC"/>
</dbReference>
<accession>A0A7W3PPC6</accession>
<sequence length="449" mass="47048">MSDTLTSPVIVAPIAKERRVVTAIPGPLSVAMHERRKQVIPPGVGAALPVYIDRAHGSIMVDIDGNQFIDLAAGIGVNTIGSTNDAVVAAIAAQAANVIHTCFTVTPYEGYIRVAEILVERTPGTHAKRVMLSNSGAEAVENAVKIARKYTGKNGVGVLDHAYHGRTNLTMAMNFKNAPYGTGFGPLGASVFRAPSSYPYQDGLSGEEAAKRTISYWEKTVGTADLACIFVEPIQGEGGFMVPADGYLNKLQEWCTANNIVFIADEVQSGVARTGHYFASESFGLVPDMMTVAKGMGGGMPIAAVVGRADIMDATHVGGLGGTFGGNPVSCAASIAVFDEIEKDNLIGEAQRVEKVLKGGLIAMQAKRPVIGDVRGKGAMIAIELVHPGTKDPYAEAVTHVVNYAAQHGVLLLSAGTYGNVLRFLPSVKISDALIVDSLSVIDDALASL</sequence>
<dbReference type="InterPro" id="IPR004632">
    <property type="entry name" value="4NH2But_aminotransferase_bac"/>
</dbReference>
<dbReference type="PANTHER" id="PTHR11986">
    <property type="entry name" value="AMINOTRANSFERASE CLASS III"/>
    <property type="match status" value="1"/>
</dbReference>
<dbReference type="EC" id="2.6.1.19" evidence="6"/>
<gene>
    <name evidence="17" type="ORF">FB555_001181</name>
</gene>
<comment type="catalytic activity">
    <reaction evidence="14">
        <text>4-aminobutanoate + 2-oxoglutarate = succinate semialdehyde + L-glutamate</text>
        <dbReference type="Rhea" id="RHEA:23352"/>
        <dbReference type="ChEBI" id="CHEBI:16810"/>
        <dbReference type="ChEBI" id="CHEBI:29985"/>
        <dbReference type="ChEBI" id="CHEBI:57706"/>
        <dbReference type="ChEBI" id="CHEBI:59888"/>
        <dbReference type="EC" id="2.6.1.19"/>
    </reaction>
</comment>
<evidence type="ECO:0000256" key="4">
    <source>
        <dbReference type="ARBA" id="ARBA00008954"/>
    </source>
</evidence>
<name>A0A7W3PPC6_9MICO</name>
<evidence type="ECO:0000256" key="9">
    <source>
        <dbReference type="ARBA" id="ARBA00022898"/>
    </source>
</evidence>
<dbReference type="EC" id="2.6.1.22" evidence="5"/>
<dbReference type="InterPro" id="IPR005814">
    <property type="entry name" value="Aminotrans_3"/>
</dbReference>
<keyword evidence="7 17" id="KW-0032">Aminotransferase</keyword>
<dbReference type="Gene3D" id="3.40.640.10">
    <property type="entry name" value="Type I PLP-dependent aspartate aminotransferase-like (Major domain)"/>
    <property type="match status" value="1"/>
</dbReference>
<dbReference type="InterPro" id="IPR015421">
    <property type="entry name" value="PyrdxlP-dep_Trfase_major"/>
</dbReference>
<dbReference type="EMBL" id="JACGWU010000002">
    <property type="protein sequence ID" value="MBA8829083.1"/>
    <property type="molecule type" value="Genomic_DNA"/>
</dbReference>
<comment type="pathway">
    <text evidence="3">Amino-acid degradation; 4-aminobutanoate degradation.</text>
</comment>
<reference evidence="17 18" key="1">
    <citation type="submission" date="2020-07" db="EMBL/GenBank/DDBJ databases">
        <title>Sequencing the genomes of 1000 actinobacteria strains.</title>
        <authorList>
            <person name="Klenk H.-P."/>
        </authorList>
    </citation>
    <scope>NUCLEOTIDE SEQUENCE [LARGE SCALE GENOMIC DNA]</scope>
    <source>
        <strain evidence="17 18">DSM 23737</strain>
    </source>
</reference>
<evidence type="ECO:0000256" key="15">
    <source>
        <dbReference type="ARBA" id="ARBA00050054"/>
    </source>
</evidence>
<comment type="caution">
    <text evidence="17">The sequence shown here is derived from an EMBL/GenBank/DDBJ whole genome shotgun (WGS) entry which is preliminary data.</text>
</comment>
<dbReference type="GO" id="GO:0009448">
    <property type="term" value="P:gamma-aminobutyric acid metabolic process"/>
    <property type="evidence" value="ECO:0007669"/>
    <property type="project" value="InterPro"/>
</dbReference>
<proteinExistence type="inferred from homology"/>
<evidence type="ECO:0000256" key="13">
    <source>
        <dbReference type="ARBA" id="ARBA00031787"/>
    </source>
</evidence>
<dbReference type="CDD" id="cd00610">
    <property type="entry name" value="OAT_like"/>
    <property type="match status" value="1"/>
</dbReference>
<comment type="similarity">
    <text evidence="4 16">Belongs to the class-III pyridoxal-phosphate-dependent aminotransferase family.</text>
</comment>
<dbReference type="InterPro" id="IPR015422">
    <property type="entry name" value="PyrdxlP-dep_Trfase_small"/>
</dbReference>
<evidence type="ECO:0000256" key="2">
    <source>
        <dbReference type="ARBA" id="ARBA00001933"/>
    </source>
</evidence>
<dbReference type="InterPro" id="IPR049704">
    <property type="entry name" value="Aminotrans_3_PPA_site"/>
</dbReference>
<dbReference type="FunFam" id="3.40.640.10:FF:000013">
    <property type="entry name" value="4-aminobutyrate aminotransferase"/>
    <property type="match status" value="1"/>
</dbReference>
<dbReference type="Pfam" id="PF00202">
    <property type="entry name" value="Aminotran_3"/>
    <property type="match status" value="1"/>
</dbReference>
<evidence type="ECO:0000256" key="3">
    <source>
        <dbReference type="ARBA" id="ARBA00005176"/>
    </source>
</evidence>
<evidence type="ECO:0000313" key="17">
    <source>
        <dbReference type="EMBL" id="MBA8829083.1"/>
    </source>
</evidence>
<dbReference type="AlphaFoldDB" id="A0A7W3PPC6"/>
<dbReference type="GO" id="GO:0030170">
    <property type="term" value="F:pyridoxal phosphate binding"/>
    <property type="evidence" value="ECO:0007669"/>
    <property type="project" value="InterPro"/>
</dbReference>
<comment type="catalytic activity">
    <reaction evidence="1">
        <text>(S)-3-amino-2-methylpropanoate + 2-oxoglutarate = 2-methyl-3-oxopropanoate + L-glutamate</text>
        <dbReference type="Rhea" id="RHEA:13993"/>
        <dbReference type="ChEBI" id="CHEBI:16810"/>
        <dbReference type="ChEBI" id="CHEBI:29985"/>
        <dbReference type="ChEBI" id="CHEBI:57700"/>
        <dbReference type="ChEBI" id="CHEBI:58655"/>
        <dbReference type="EC" id="2.6.1.22"/>
    </reaction>
</comment>
<dbReference type="Gene3D" id="3.90.1150.10">
    <property type="entry name" value="Aspartate Aminotransferase, domain 1"/>
    <property type="match status" value="1"/>
</dbReference>
<dbReference type="RefSeq" id="WP_182484505.1">
    <property type="nucleotide sequence ID" value="NZ_JACGWU010000002.1"/>
</dbReference>
<dbReference type="PROSITE" id="PS00600">
    <property type="entry name" value="AA_TRANSFER_CLASS_3"/>
    <property type="match status" value="1"/>
</dbReference>
<evidence type="ECO:0000256" key="16">
    <source>
        <dbReference type="RuleBase" id="RU003560"/>
    </source>
</evidence>
<evidence type="ECO:0000256" key="1">
    <source>
        <dbReference type="ARBA" id="ARBA00001750"/>
    </source>
</evidence>
<keyword evidence="8 17" id="KW-0808">Transferase</keyword>
<evidence type="ECO:0000256" key="8">
    <source>
        <dbReference type="ARBA" id="ARBA00022679"/>
    </source>
</evidence>
<dbReference type="GO" id="GO:0042802">
    <property type="term" value="F:identical protein binding"/>
    <property type="evidence" value="ECO:0007669"/>
    <property type="project" value="TreeGrafter"/>
</dbReference>
<evidence type="ECO:0000313" key="18">
    <source>
        <dbReference type="Proteomes" id="UP000524237"/>
    </source>
</evidence>
<dbReference type="GO" id="GO:0047298">
    <property type="term" value="F:(S)-3-amino-2-methylpropionate transaminase activity"/>
    <property type="evidence" value="ECO:0007669"/>
    <property type="project" value="UniProtKB-EC"/>
</dbReference>